<dbReference type="Proteomes" id="UP000250140">
    <property type="component" value="Unassembled WGS sequence"/>
</dbReference>
<dbReference type="InterPro" id="IPR011011">
    <property type="entry name" value="Znf_FYVE_PHD"/>
</dbReference>
<feature type="compositionally biased region" description="Low complexity" evidence="6">
    <location>
        <begin position="793"/>
        <end position="805"/>
    </location>
</feature>
<dbReference type="PANTHER" id="PTHR48225">
    <property type="entry name" value="HORMA DOMAIN-CONTAINING PROTEIN 1"/>
    <property type="match status" value="1"/>
</dbReference>
<dbReference type="Gene3D" id="3.30.900.10">
    <property type="entry name" value="HORMA domain"/>
    <property type="match status" value="1"/>
</dbReference>
<evidence type="ECO:0000256" key="5">
    <source>
        <dbReference type="ARBA" id="ARBA00023254"/>
    </source>
</evidence>
<dbReference type="InterPro" id="IPR003511">
    <property type="entry name" value="HORMA_dom"/>
</dbReference>
<feature type="compositionally biased region" description="Polar residues" evidence="6">
    <location>
        <begin position="386"/>
        <end position="395"/>
    </location>
</feature>
<dbReference type="PROSITE" id="PS50815">
    <property type="entry name" value="HORMA"/>
    <property type="match status" value="1"/>
</dbReference>
<keyword evidence="5" id="KW-0469">Meiosis</keyword>
<name>A0A8E2JMM6_9PEZI</name>
<reference evidence="8 9" key="1">
    <citation type="journal article" date="2016" name="Nat. Commun.">
        <title>Ectomycorrhizal ecology is imprinted in the genome of the dominant symbiotic fungus Cenococcum geophilum.</title>
        <authorList>
            <consortium name="DOE Joint Genome Institute"/>
            <person name="Peter M."/>
            <person name="Kohler A."/>
            <person name="Ohm R.A."/>
            <person name="Kuo A."/>
            <person name="Krutzmann J."/>
            <person name="Morin E."/>
            <person name="Arend M."/>
            <person name="Barry K.W."/>
            <person name="Binder M."/>
            <person name="Choi C."/>
            <person name="Clum A."/>
            <person name="Copeland A."/>
            <person name="Grisel N."/>
            <person name="Haridas S."/>
            <person name="Kipfer T."/>
            <person name="LaButti K."/>
            <person name="Lindquist E."/>
            <person name="Lipzen A."/>
            <person name="Maire R."/>
            <person name="Meier B."/>
            <person name="Mihaltcheva S."/>
            <person name="Molinier V."/>
            <person name="Murat C."/>
            <person name="Poggeler S."/>
            <person name="Quandt C.A."/>
            <person name="Sperisen C."/>
            <person name="Tritt A."/>
            <person name="Tisserant E."/>
            <person name="Crous P.W."/>
            <person name="Henrissat B."/>
            <person name="Nehls U."/>
            <person name="Egli S."/>
            <person name="Spatafora J.W."/>
            <person name="Grigoriev I.V."/>
            <person name="Martin F.M."/>
        </authorList>
    </citation>
    <scope>NUCLEOTIDE SEQUENCE [LARGE SCALE GENOMIC DNA]</scope>
    <source>
        <strain evidence="8 9">CBS 207.34</strain>
    </source>
</reference>
<keyword evidence="4" id="KW-0539">Nucleus</keyword>
<evidence type="ECO:0000256" key="1">
    <source>
        <dbReference type="ARBA" id="ARBA00004123"/>
    </source>
</evidence>
<feature type="region of interest" description="Disordered" evidence="6">
    <location>
        <begin position="383"/>
        <end position="409"/>
    </location>
</feature>
<dbReference type="OrthoDB" id="1928087at2759"/>
<evidence type="ECO:0000313" key="9">
    <source>
        <dbReference type="Proteomes" id="UP000250140"/>
    </source>
</evidence>
<dbReference type="InterPro" id="IPR013083">
    <property type="entry name" value="Znf_RING/FYVE/PHD"/>
</dbReference>
<evidence type="ECO:0000313" key="8">
    <source>
        <dbReference type="EMBL" id="OCL02733.1"/>
    </source>
</evidence>
<protein>
    <recommendedName>
        <fullName evidence="7">HORMA domain-containing protein</fullName>
    </recommendedName>
</protein>
<dbReference type="EMBL" id="KV750885">
    <property type="protein sequence ID" value="OCL02733.1"/>
    <property type="molecule type" value="Genomic_DNA"/>
</dbReference>
<feature type="compositionally biased region" description="Polar residues" evidence="6">
    <location>
        <begin position="460"/>
        <end position="474"/>
    </location>
</feature>
<dbReference type="GO" id="GO:0051598">
    <property type="term" value="P:meiotic recombination checkpoint signaling"/>
    <property type="evidence" value="ECO:0007669"/>
    <property type="project" value="TreeGrafter"/>
</dbReference>
<evidence type="ECO:0000259" key="7">
    <source>
        <dbReference type="PROSITE" id="PS50815"/>
    </source>
</evidence>
<keyword evidence="9" id="KW-1185">Reference proteome</keyword>
<dbReference type="InterPro" id="IPR036570">
    <property type="entry name" value="HORMA_dom_sf"/>
</dbReference>
<dbReference type="AlphaFoldDB" id="A0A8E2JMM6"/>
<feature type="region of interest" description="Disordered" evidence="6">
    <location>
        <begin position="791"/>
        <end position="824"/>
    </location>
</feature>
<evidence type="ECO:0000256" key="3">
    <source>
        <dbReference type="ARBA" id="ARBA00022454"/>
    </source>
</evidence>
<evidence type="ECO:0000256" key="2">
    <source>
        <dbReference type="ARBA" id="ARBA00004286"/>
    </source>
</evidence>
<dbReference type="SUPFAM" id="SSF56019">
    <property type="entry name" value="The spindle assembly checkpoint protein mad2"/>
    <property type="match status" value="1"/>
</dbReference>
<dbReference type="SUPFAM" id="SSF57903">
    <property type="entry name" value="FYVE/PHD zinc finger"/>
    <property type="match status" value="1"/>
</dbReference>
<evidence type="ECO:0000256" key="6">
    <source>
        <dbReference type="SAM" id="MobiDB-lite"/>
    </source>
</evidence>
<comment type="subcellular location">
    <subcellularLocation>
        <location evidence="2">Chromosome</location>
    </subcellularLocation>
    <subcellularLocation>
        <location evidence="1">Nucleus</location>
    </subcellularLocation>
</comment>
<organism evidence="8 9">
    <name type="scientific">Glonium stellatum</name>
    <dbReference type="NCBI Taxonomy" id="574774"/>
    <lineage>
        <taxon>Eukaryota</taxon>
        <taxon>Fungi</taxon>
        <taxon>Dikarya</taxon>
        <taxon>Ascomycota</taxon>
        <taxon>Pezizomycotina</taxon>
        <taxon>Dothideomycetes</taxon>
        <taxon>Pleosporomycetidae</taxon>
        <taxon>Gloniales</taxon>
        <taxon>Gloniaceae</taxon>
        <taxon>Glonium</taxon>
    </lineage>
</organism>
<keyword evidence="3" id="KW-0158">Chromosome</keyword>
<dbReference type="GO" id="GO:0005634">
    <property type="term" value="C:nucleus"/>
    <property type="evidence" value="ECO:0007669"/>
    <property type="project" value="UniProtKB-SubCell"/>
</dbReference>
<feature type="domain" description="HORMA" evidence="7">
    <location>
        <begin position="47"/>
        <end position="293"/>
    </location>
</feature>
<dbReference type="InterPro" id="IPR051294">
    <property type="entry name" value="HORMA_MeioticProgression"/>
</dbReference>
<evidence type="ECO:0000256" key="4">
    <source>
        <dbReference type="ARBA" id="ARBA00023242"/>
    </source>
</evidence>
<dbReference type="PANTHER" id="PTHR48225:SF7">
    <property type="entry name" value="MEIOSIS-SPECIFIC PROTEIN HOP1"/>
    <property type="match status" value="1"/>
</dbReference>
<dbReference type="Pfam" id="PF02301">
    <property type="entry name" value="HORMA"/>
    <property type="match status" value="1"/>
</dbReference>
<dbReference type="Gene3D" id="3.30.40.10">
    <property type="entry name" value="Zinc/RING finger domain, C3HC4 (zinc finger)"/>
    <property type="match status" value="1"/>
</dbReference>
<feature type="region of interest" description="Disordered" evidence="6">
    <location>
        <begin position="1"/>
        <end position="29"/>
    </location>
</feature>
<dbReference type="GO" id="GO:0005694">
    <property type="term" value="C:chromosome"/>
    <property type="evidence" value="ECO:0007669"/>
    <property type="project" value="UniProtKB-SubCell"/>
</dbReference>
<gene>
    <name evidence="8" type="ORF">AOQ84DRAFT_348717</name>
</gene>
<accession>A0A8E2JMM6</accession>
<sequence length="866" mass="96986">MARSQATKARPRGTTAPLGTKQAPDANSAQRIVETTTAASTQVIKHQQSTEVIQTLLHGSVSCLSYLRNLFAERCFEDQFYETNDLHWSYGDYAEGKNIPREIAGPSTIKGKEKATFRRHGTSMKVLRRGRSKGVDQLLDWLEKGAFEALQRNVLRAIQLNIFEDPRNPSNVVEAYTFTFNYIHSPGNDVVLSGVEMQGPRGKAITVKNAKYAMQMFIRRLIALCTTLPDLPQRRYLNMHLFYTDDCDAEYEPPGFIKSNGNNIAFPEVGEWKKATSTCGAMDAGFHSVSLKVSHLQLTAQGEVLNEDEEGNAQIPNFLTYTTTSSREDDIDINMTDVPEPLGQEKMSHFDTRQQVDNSRRGDDMSNASKMARMTSHKLTEKLRQQTELPKNSRTGFEAAKSPTRNGNHLTQTTYASPPAAQIVDINALLAANIENQTQTQLPEDLQIKKQLQHMLEPPTQGQSLGDTQQTTQPPGYAKPNDNIFSQMPALQISQQNIGELEVRRNALFPPRKEARNLRRRSASVDLMNENDIVVCQCGWNEEEDDMINCSFCNTWQHLHCYGYRGSDDPRIPAIHACYQCLLQDKEGPLLRELKDLALLRRGVHIIETEGYSNDRSFSAALHCDLQTAGRVASHLRKQGYLVATPGSKKKDFGLTGKPKFSPVKAEPAFSNMMKEYYDPLTKIAHHFELPPPKELPAETYLTTQFPLPPQDSEIIPDSIEIDKESPLIDPEETQDEQSVAALTPVPSSLLRPQPPRTAPLVTRQAALHASAEPADINKATRYSLRYRNTIPDSSQDINSSNSLSRFAPPETPGRKRGRNDKNTIIVMTPGSKRMKFRSSMTSRMVNIGEYLTPSPAPKLGRSNML</sequence>
<dbReference type="GO" id="GO:0007130">
    <property type="term" value="P:synaptonemal complex assembly"/>
    <property type="evidence" value="ECO:0007669"/>
    <property type="project" value="TreeGrafter"/>
</dbReference>
<proteinExistence type="predicted"/>
<feature type="region of interest" description="Disordered" evidence="6">
    <location>
        <begin position="458"/>
        <end position="480"/>
    </location>
</feature>